<dbReference type="PANTHER" id="PTHR43537">
    <property type="entry name" value="TRANSCRIPTIONAL REGULATOR, GNTR FAMILY"/>
    <property type="match status" value="1"/>
</dbReference>
<dbReference type="Pfam" id="PF00392">
    <property type="entry name" value="GntR"/>
    <property type="match status" value="1"/>
</dbReference>
<dbReference type="InterPro" id="IPR008920">
    <property type="entry name" value="TF_FadR/GntR_C"/>
</dbReference>
<dbReference type="SMART" id="SM00895">
    <property type="entry name" value="FCD"/>
    <property type="match status" value="1"/>
</dbReference>
<dbReference type="Gene3D" id="1.20.120.530">
    <property type="entry name" value="GntR ligand-binding domain-like"/>
    <property type="match status" value="1"/>
</dbReference>
<dbReference type="GO" id="GO:0003677">
    <property type="term" value="F:DNA binding"/>
    <property type="evidence" value="ECO:0007669"/>
    <property type="project" value="UniProtKB-KW"/>
</dbReference>
<evidence type="ECO:0000256" key="3">
    <source>
        <dbReference type="ARBA" id="ARBA00023163"/>
    </source>
</evidence>
<evidence type="ECO:0000256" key="1">
    <source>
        <dbReference type="ARBA" id="ARBA00023015"/>
    </source>
</evidence>
<keyword evidence="2 5" id="KW-0238">DNA-binding</keyword>
<feature type="domain" description="HTH gntR-type" evidence="4">
    <location>
        <begin position="8"/>
        <end position="76"/>
    </location>
</feature>
<accession>A0A4R1MS66</accession>
<protein>
    <submittedName>
        <fullName evidence="5">DNA-binding FadR family transcriptional regulator</fullName>
    </submittedName>
</protein>
<keyword evidence="3" id="KW-0804">Transcription</keyword>
<dbReference type="PANTHER" id="PTHR43537:SF5">
    <property type="entry name" value="UXU OPERON TRANSCRIPTIONAL REGULATOR"/>
    <property type="match status" value="1"/>
</dbReference>
<dbReference type="InterPro" id="IPR011711">
    <property type="entry name" value="GntR_C"/>
</dbReference>
<dbReference type="RefSeq" id="WP_132282622.1">
    <property type="nucleotide sequence ID" value="NZ_SMGQ01000013.1"/>
</dbReference>
<dbReference type="SUPFAM" id="SSF48008">
    <property type="entry name" value="GntR ligand-binding domain-like"/>
    <property type="match status" value="1"/>
</dbReference>
<proteinExistence type="predicted"/>
<sequence length="226" mass="25488">MSEANNGHSKSIKVSDEIVKLIIDSDLKAGDKLPNEYELATRLDVGRSTIREAIKILTSRNILEIRRGAGTFISQRQGVVDDPLGFKFIKDKKKLALDLVEVRMIVEPKIALLAAQNATKKDILELETLCDEVEGLINNNENHLKKDIEFHTKIASSSKNLVMPNLIPIINSSITLFIDITNRTLKDETIITHREVFEAIKLGKGQEAHDAMFMHLMYNKRNISNQ</sequence>
<dbReference type="Pfam" id="PF07729">
    <property type="entry name" value="FCD"/>
    <property type="match status" value="1"/>
</dbReference>
<evidence type="ECO:0000313" key="5">
    <source>
        <dbReference type="EMBL" id="TCK92763.1"/>
    </source>
</evidence>
<name>A0A4R1MS66_9FIRM</name>
<dbReference type="SUPFAM" id="SSF46785">
    <property type="entry name" value="Winged helix' DNA-binding domain"/>
    <property type="match status" value="1"/>
</dbReference>
<evidence type="ECO:0000313" key="6">
    <source>
        <dbReference type="Proteomes" id="UP000294545"/>
    </source>
</evidence>
<keyword evidence="1" id="KW-0805">Transcription regulation</keyword>
<evidence type="ECO:0000256" key="2">
    <source>
        <dbReference type="ARBA" id="ARBA00023125"/>
    </source>
</evidence>
<dbReference type="PRINTS" id="PR00035">
    <property type="entry name" value="HTHGNTR"/>
</dbReference>
<comment type="caution">
    <text evidence="5">The sequence shown here is derived from an EMBL/GenBank/DDBJ whole genome shotgun (WGS) entry which is preliminary data.</text>
</comment>
<dbReference type="CDD" id="cd07377">
    <property type="entry name" value="WHTH_GntR"/>
    <property type="match status" value="1"/>
</dbReference>
<dbReference type="Gene3D" id="1.10.10.10">
    <property type="entry name" value="Winged helix-like DNA-binding domain superfamily/Winged helix DNA-binding domain"/>
    <property type="match status" value="1"/>
</dbReference>
<evidence type="ECO:0000259" key="4">
    <source>
        <dbReference type="PROSITE" id="PS50949"/>
    </source>
</evidence>
<dbReference type="AlphaFoldDB" id="A0A4R1MS66"/>
<gene>
    <name evidence="5" type="ORF">EDC19_1918</name>
</gene>
<reference evidence="5 6" key="1">
    <citation type="submission" date="2019-03" db="EMBL/GenBank/DDBJ databases">
        <title>Genomic Encyclopedia of Type Strains, Phase IV (KMG-IV): sequencing the most valuable type-strain genomes for metagenomic binning, comparative biology and taxonomic classification.</title>
        <authorList>
            <person name="Goeker M."/>
        </authorList>
    </citation>
    <scope>NUCLEOTIDE SEQUENCE [LARGE SCALE GENOMIC DNA]</scope>
    <source>
        <strain evidence="5 6">DSM 24176</strain>
    </source>
</reference>
<dbReference type="InterPro" id="IPR036388">
    <property type="entry name" value="WH-like_DNA-bd_sf"/>
</dbReference>
<keyword evidence="6" id="KW-1185">Reference proteome</keyword>
<dbReference type="PROSITE" id="PS50949">
    <property type="entry name" value="HTH_GNTR"/>
    <property type="match status" value="1"/>
</dbReference>
<dbReference type="EMBL" id="SMGQ01000013">
    <property type="protein sequence ID" value="TCK92763.1"/>
    <property type="molecule type" value="Genomic_DNA"/>
</dbReference>
<dbReference type="GO" id="GO:0003700">
    <property type="term" value="F:DNA-binding transcription factor activity"/>
    <property type="evidence" value="ECO:0007669"/>
    <property type="project" value="InterPro"/>
</dbReference>
<dbReference type="OrthoDB" id="9799482at2"/>
<dbReference type="InterPro" id="IPR036390">
    <property type="entry name" value="WH_DNA-bd_sf"/>
</dbReference>
<dbReference type="Proteomes" id="UP000294545">
    <property type="component" value="Unassembled WGS sequence"/>
</dbReference>
<dbReference type="InterPro" id="IPR000524">
    <property type="entry name" value="Tscrpt_reg_HTH_GntR"/>
</dbReference>
<dbReference type="SMART" id="SM00345">
    <property type="entry name" value="HTH_GNTR"/>
    <property type="match status" value="1"/>
</dbReference>
<organism evidence="5 6">
    <name type="scientific">Natranaerovirga hydrolytica</name>
    <dbReference type="NCBI Taxonomy" id="680378"/>
    <lineage>
        <taxon>Bacteria</taxon>
        <taxon>Bacillati</taxon>
        <taxon>Bacillota</taxon>
        <taxon>Clostridia</taxon>
        <taxon>Lachnospirales</taxon>
        <taxon>Natranaerovirgaceae</taxon>
        <taxon>Natranaerovirga</taxon>
    </lineage>
</organism>